<name>A0AA38NVH1_9AGAR</name>
<comment type="caution">
    <text evidence="2">The sequence shown here is derived from an EMBL/GenBank/DDBJ whole genome shotgun (WGS) entry which is preliminary data.</text>
</comment>
<evidence type="ECO:0000313" key="3">
    <source>
        <dbReference type="Proteomes" id="UP001163846"/>
    </source>
</evidence>
<organism evidence="2 3">
    <name type="scientific">Lentinula raphanica</name>
    <dbReference type="NCBI Taxonomy" id="153919"/>
    <lineage>
        <taxon>Eukaryota</taxon>
        <taxon>Fungi</taxon>
        <taxon>Dikarya</taxon>
        <taxon>Basidiomycota</taxon>
        <taxon>Agaricomycotina</taxon>
        <taxon>Agaricomycetes</taxon>
        <taxon>Agaricomycetidae</taxon>
        <taxon>Agaricales</taxon>
        <taxon>Marasmiineae</taxon>
        <taxon>Omphalotaceae</taxon>
        <taxon>Lentinula</taxon>
    </lineage>
</organism>
<evidence type="ECO:0000256" key="1">
    <source>
        <dbReference type="SAM" id="MobiDB-lite"/>
    </source>
</evidence>
<feature type="region of interest" description="Disordered" evidence="1">
    <location>
        <begin position="1"/>
        <end position="23"/>
    </location>
</feature>
<proteinExistence type="predicted"/>
<dbReference type="Proteomes" id="UP001163846">
    <property type="component" value="Unassembled WGS sequence"/>
</dbReference>
<feature type="region of interest" description="Disordered" evidence="1">
    <location>
        <begin position="148"/>
        <end position="232"/>
    </location>
</feature>
<keyword evidence="3" id="KW-1185">Reference proteome</keyword>
<accession>A0AA38NVH1</accession>
<feature type="region of interest" description="Disordered" evidence="1">
    <location>
        <begin position="252"/>
        <end position="272"/>
    </location>
</feature>
<dbReference type="AlphaFoldDB" id="A0AA38NVH1"/>
<feature type="compositionally biased region" description="Polar residues" evidence="1">
    <location>
        <begin position="174"/>
        <end position="191"/>
    </location>
</feature>
<reference evidence="2" key="1">
    <citation type="submission" date="2022-08" db="EMBL/GenBank/DDBJ databases">
        <authorList>
            <consortium name="DOE Joint Genome Institute"/>
            <person name="Min B."/>
            <person name="Riley R."/>
            <person name="Sierra-Patev S."/>
            <person name="Naranjo-Ortiz M."/>
            <person name="Looney B."/>
            <person name="Konkel Z."/>
            <person name="Slot J.C."/>
            <person name="Sakamoto Y."/>
            <person name="Steenwyk J.L."/>
            <person name="Rokas A."/>
            <person name="Carro J."/>
            <person name="Camarero S."/>
            <person name="Ferreira P."/>
            <person name="Molpeceres G."/>
            <person name="Ruiz-Duenas F.J."/>
            <person name="Serrano A."/>
            <person name="Henrissat B."/>
            <person name="Drula E."/>
            <person name="Hughes K.W."/>
            <person name="Mata J.L."/>
            <person name="Ishikawa N.K."/>
            <person name="Vargas-Isla R."/>
            <person name="Ushijima S."/>
            <person name="Smith C.A."/>
            <person name="Ahrendt S."/>
            <person name="Andreopoulos W."/>
            <person name="He G."/>
            <person name="Labutti K."/>
            <person name="Lipzen A."/>
            <person name="Ng V."/>
            <person name="Sandor L."/>
            <person name="Barry K."/>
            <person name="Martinez A.T."/>
            <person name="Xiao Y."/>
            <person name="Gibbons J.G."/>
            <person name="Terashima K."/>
            <person name="Hibbett D.S."/>
            <person name="Grigoriev I.V."/>
        </authorList>
    </citation>
    <scope>NUCLEOTIDE SEQUENCE</scope>
    <source>
        <strain evidence="2">TFB9207</strain>
    </source>
</reference>
<feature type="compositionally biased region" description="Low complexity" evidence="1">
    <location>
        <begin position="149"/>
        <end position="168"/>
    </location>
</feature>
<protein>
    <submittedName>
        <fullName evidence="2">Uncharacterized protein</fullName>
    </submittedName>
</protein>
<gene>
    <name evidence="2" type="ORF">F5878DRAFT_667608</name>
</gene>
<evidence type="ECO:0000313" key="2">
    <source>
        <dbReference type="EMBL" id="KAJ3831386.1"/>
    </source>
</evidence>
<sequence length="372" mass="40584">MPKVSSVSKSSSPKTPARDLKQAHTKKIVARLMAIRTSRNMTMNPPQPLVNPANESIVGKGLFNGSTREVNSPLHPDFGKLGTIFWVIEKTPVEKDLEEGGPPAEEIVEKNDSSVEKVILYDTASIPIEVLLADRALMRHLEQRASVRTLRGSRGSSTFSSPPSASLAHRMTASVPSTPVRRTTASIASSPSPFPVTPDTSRVLVPSTPAPASDNVVRGSLVPTNAGRRCDDNDDDDEVEFVGFLHPNGAILPDRPVDQRKPRSASGNANTNGGNRTITINIVAWAADTFKHEAVKLPLASGQYMRLSMVSKVLQRLRLDINSDLDRFIPGRGWTPILMNTLFMVKDGDVVSLKSSTVHEIRDFEIQMAHLY</sequence>
<dbReference type="EMBL" id="MU807516">
    <property type="protein sequence ID" value="KAJ3831386.1"/>
    <property type="molecule type" value="Genomic_DNA"/>
</dbReference>
<feature type="compositionally biased region" description="Low complexity" evidence="1">
    <location>
        <begin position="1"/>
        <end position="14"/>
    </location>
</feature>